<organism evidence="2">
    <name type="scientific">Caldilineaceae bacterium SB0662_bin_9</name>
    <dbReference type="NCBI Taxonomy" id="2605258"/>
    <lineage>
        <taxon>Bacteria</taxon>
        <taxon>Bacillati</taxon>
        <taxon>Chloroflexota</taxon>
        <taxon>Caldilineae</taxon>
        <taxon>Caldilineales</taxon>
        <taxon>Caldilineaceae</taxon>
    </lineage>
</organism>
<reference evidence="2" key="1">
    <citation type="submission" date="2019-09" db="EMBL/GenBank/DDBJ databases">
        <title>Characterisation of the sponge microbiome using genome-centric metagenomics.</title>
        <authorList>
            <person name="Engelberts J.P."/>
            <person name="Robbins S.J."/>
            <person name="De Goeij J.M."/>
            <person name="Aranda M."/>
            <person name="Bell S.C."/>
            <person name="Webster N.S."/>
        </authorList>
    </citation>
    <scope>NUCLEOTIDE SEQUENCE</scope>
    <source>
        <strain evidence="2">SB0662_bin_9</strain>
    </source>
</reference>
<sequence>MTFVPVGPVTADRYSRVMTALKVKRRPIPINDVWIAAHAMETGADLVSADNPFGYVDGIAWVRMEAS</sequence>
<dbReference type="InterPro" id="IPR029060">
    <property type="entry name" value="PIN-like_dom_sf"/>
</dbReference>
<dbReference type="Pfam" id="PF01850">
    <property type="entry name" value="PIN"/>
    <property type="match status" value="1"/>
</dbReference>
<dbReference type="InterPro" id="IPR002716">
    <property type="entry name" value="PIN_dom"/>
</dbReference>
<feature type="domain" description="PIN" evidence="1">
    <location>
        <begin position="3"/>
        <end position="57"/>
    </location>
</feature>
<accession>A0A6B1DSQ8</accession>
<comment type="caution">
    <text evidence="2">The sequence shown here is derived from an EMBL/GenBank/DDBJ whole genome shotgun (WGS) entry which is preliminary data.</text>
</comment>
<evidence type="ECO:0000259" key="1">
    <source>
        <dbReference type="Pfam" id="PF01850"/>
    </source>
</evidence>
<evidence type="ECO:0000313" key="2">
    <source>
        <dbReference type="EMBL" id="MYD89713.1"/>
    </source>
</evidence>
<dbReference type="EMBL" id="VXPY01000032">
    <property type="protein sequence ID" value="MYD89713.1"/>
    <property type="molecule type" value="Genomic_DNA"/>
</dbReference>
<dbReference type="SUPFAM" id="SSF88723">
    <property type="entry name" value="PIN domain-like"/>
    <property type="match status" value="1"/>
</dbReference>
<dbReference type="AlphaFoldDB" id="A0A6B1DSQ8"/>
<name>A0A6B1DSQ8_9CHLR</name>
<dbReference type="Gene3D" id="3.40.50.1010">
    <property type="entry name" value="5'-nuclease"/>
    <property type="match status" value="1"/>
</dbReference>
<protein>
    <submittedName>
        <fullName evidence="2">Type II toxin-antitoxin system VapC family toxin</fullName>
    </submittedName>
</protein>
<gene>
    <name evidence="2" type="ORF">F4Y08_05150</name>
</gene>
<proteinExistence type="predicted"/>